<evidence type="ECO:0000313" key="11">
    <source>
        <dbReference type="EMBL" id="TEB39097.1"/>
    </source>
</evidence>
<dbReference type="PROSITE" id="PS50109">
    <property type="entry name" value="HIS_KIN"/>
    <property type="match status" value="1"/>
</dbReference>
<dbReference type="SUPFAM" id="SSF55781">
    <property type="entry name" value="GAF domain-like"/>
    <property type="match status" value="1"/>
</dbReference>
<evidence type="ECO:0000313" key="12">
    <source>
        <dbReference type="Proteomes" id="UP000298030"/>
    </source>
</evidence>
<dbReference type="SUPFAM" id="SSF47384">
    <property type="entry name" value="Homodimeric domain of signal transducing histidine kinase"/>
    <property type="match status" value="1"/>
</dbReference>
<evidence type="ECO:0000259" key="9">
    <source>
        <dbReference type="PROSITE" id="PS50109"/>
    </source>
</evidence>
<keyword evidence="5" id="KW-0902">Two-component regulatory system</keyword>
<feature type="region of interest" description="Disordered" evidence="7">
    <location>
        <begin position="418"/>
        <end position="452"/>
    </location>
</feature>
<keyword evidence="3" id="KW-0808">Transferase</keyword>
<dbReference type="Gene3D" id="1.10.510.10">
    <property type="entry name" value="Transferase(Phosphotransferase) domain 1"/>
    <property type="match status" value="1"/>
</dbReference>
<dbReference type="OrthoDB" id="60033at2759"/>
<dbReference type="InterPro" id="IPR005467">
    <property type="entry name" value="His_kinase_dom"/>
</dbReference>
<dbReference type="Pfam" id="PF00072">
    <property type="entry name" value="Response_reg"/>
    <property type="match status" value="1"/>
</dbReference>
<name>A0A4Y7TY52_COPMI</name>
<dbReference type="InterPro" id="IPR003661">
    <property type="entry name" value="HisK_dim/P_dom"/>
</dbReference>
<dbReference type="InterPro" id="IPR011006">
    <property type="entry name" value="CheY-like_superfamily"/>
</dbReference>
<dbReference type="PROSITE" id="PS50011">
    <property type="entry name" value="PROTEIN_KINASE_DOM"/>
    <property type="match status" value="1"/>
</dbReference>
<evidence type="ECO:0000259" key="8">
    <source>
        <dbReference type="PROSITE" id="PS50011"/>
    </source>
</evidence>
<protein>
    <submittedName>
        <fullName evidence="11">Dual-domain HisK/Mak2 protein kinase</fullName>
    </submittedName>
</protein>
<comment type="caution">
    <text evidence="11">The sequence shown here is derived from an EMBL/GenBank/DDBJ whole genome shotgun (WGS) entry which is preliminary data.</text>
</comment>
<dbReference type="SMART" id="SM00387">
    <property type="entry name" value="HATPase_c"/>
    <property type="match status" value="1"/>
</dbReference>
<dbReference type="GO" id="GO:0005524">
    <property type="term" value="F:ATP binding"/>
    <property type="evidence" value="ECO:0007669"/>
    <property type="project" value="InterPro"/>
</dbReference>
<dbReference type="InterPro" id="IPR036890">
    <property type="entry name" value="HATPase_C_sf"/>
</dbReference>
<dbReference type="SUPFAM" id="SSF52172">
    <property type="entry name" value="CheY-like"/>
    <property type="match status" value="1"/>
</dbReference>
<dbReference type="InterPro" id="IPR027417">
    <property type="entry name" value="P-loop_NTPase"/>
</dbReference>
<dbReference type="Gene3D" id="3.30.565.10">
    <property type="entry name" value="Histidine kinase-like ATPase, C-terminal domain"/>
    <property type="match status" value="1"/>
</dbReference>
<comment type="similarity">
    <text evidence="1">Belongs to the protein kinase superfamily. TKL Ser/Thr protein kinase family. ROCO subfamily.</text>
</comment>
<dbReference type="Pfam" id="PF00512">
    <property type="entry name" value="HisKA"/>
    <property type="match status" value="1"/>
</dbReference>
<dbReference type="PRINTS" id="PR00344">
    <property type="entry name" value="BCTRLSENSOR"/>
</dbReference>
<dbReference type="SUPFAM" id="SSF55874">
    <property type="entry name" value="ATPase domain of HSP90 chaperone/DNA topoisomerase II/histidine kinase"/>
    <property type="match status" value="1"/>
</dbReference>
<dbReference type="Gene3D" id="1.10.287.130">
    <property type="match status" value="1"/>
</dbReference>
<proteinExistence type="inferred from homology"/>
<feature type="domain" description="Response regulatory" evidence="10">
    <location>
        <begin position="2119"/>
        <end position="2242"/>
    </location>
</feature>
<dbReference type="InterPro" id="IPR003594">
    <property type="entry name" value="HATPase_dom"/>
</dbReference>
<keyword evidence="4 11" id="KW-0418">Kinase</keyword>
<accession>A0A4Y7TY52</accession>
<gene>
    <name evidence="11" type="ORF">FA13DRAFT_1751570</name>
</gene>
<keyword evidence="2 6" id="KW-0597">Phosphoprotein</keyword>
<dbReference type="PANTHER" id="PTHR45339">
    <property type="entry name" value="HYBRID SIGNAL TRANSDUCTION HISTIDINE KINASE J"/>
    <property type="match status" value="1"/>
</dbReference>
<dbReference type="FunFam" id="3.30.565.10:FF:000010">
    <property type="entry name" value="Sensor histidine kinase RcsC"/>
    <property type="match status" value="1"/>
</dbReference>
<dbReference type="SUPFAM" id="SSF56112">
    <property type="entry name" value="Protein kinase-like (PK-like)"/>
    <property type="match status" value="1"/>
</dbReference>
<dbReference type="CDD" id="cd17546">
    <property type="entry name" value="REC_hyHK_CKI1_RcsC-like"/>
    <property type="match status" value="1"/>
</dbReference>
<evidence type="ECO:0000256" key="2">
    <source>
        <dbReference type="ARBA" id="ARBA00022553"/>
    </source>
</evidence>
<dbReference type="InterPro" id="IPR011009">
    <property type="entry name" value="Kinase-like_dom_sf"/>
</dbReference>
<evidence type="ECO:0000256" key="4">
    <source>
        <dbReference type="ARBA" id="ARBA00022777"/>
    </source>
</evidence>
<dbReference type="InterPro" id="IPR029016">
    <property type="entry name" value="GAF-like_dom_sf"/>
</dbReference>
<dbReference type="Gene3D" id="3.40.50.2300">
    <property type="match status" value="1"/>
</dbReference>
<dbReference type="InterPro" id="IPR001245">
    <property type="entry name" value="Ser-Thr/Tyr_kinase_cat_dom"/>
</dbReference>
<evidence type="ECO:0000256" key="3">
    <source>
        <dbReference type="ARBA" id="ARBA00022679"/>
    </source>
</evidence>
<dbReference type="PROSITE" id="PS50110">
    <property type="entry name" value="RESPONSE_REGULATORY"/>
    <property type="match status" value="1"/>
</dbReference>
<dbReference type="STRING" id="71717.A0A4Y7TY52"/>
<keyword evidence="12" id="KW-1185">Reference proteome</keyword>
<dbReference type="InterPro" id="IPR003018">
    <property type="entry name" value="GAF"/>
</dbReference>
<dbReference type="InterPro" id="IPR000719">
    <property type="entry name" value="Prot_kinase_dom"/>
</dbReference>
<dbReference type="SMART" id="SM00388">
    <property type="entry name" value="HisKA"/>
    <property type="match status" value="1"/>
</dbReference>
<evidence type="ECO:0000259" key="10">
    <source>
        <dbReference type="PROSITE" id="PS50110"/>
    </source>
</evidence>
<dbReference type="InterPro" id="IPR004358">
    <property type="entry name" value="Sig_transdc_His_kin-like_C"/>
</dbReference>
<dbReference type="Pfam" id="PF01590">
    <property type="entry name" value="GAF"/>
    <property type="match status" value="1"/>
</dbReference>
<dbReference type="Pfam" id="PF02518">
    <property type="entry name" value="HATPase_c"/>
    <property type="match status" value="1"/>
</dbReference>
<sequence>MRRKLGQPTFPTLYFKDDVLSIPGYTLEKAVPWHDTGSMTMLAEGSSLKDGSNVLAKIAPAQSNGSMCLEREAHILNKLMSTPDSSSSILRLIDFFKIPREHGDCVVLLIAHPGPNLLGRYLPPSKVNDLLLAGGGHSRTTNSHGDSTVLGFDETDLNDEMEQFDIMDLASFLEFAIKATQCLETLHKAGLVHREVRANAFHLNAHSGFVRLVHFGNRAISLENFGSPSSLVLQTNEEPEKLRVKEALCYLAPEQTGSIETMTQDHRTDLYSLGILFWTLLVGRGQMLFEGSALELLHAIVQKRPMPVHEVRRDVPQVLANIIDKVAITNCQTDVSLISPPLKLLAKSPDLRYQSAYGLKTDLLECQRQLLLTVSSLSGEPQELIPPFEIAREDRFMFGRDKELELIRRVISDTSNNFSQHHSTSKGVITFSPTHGQDMNTDATSDHSESSRSNWYNDSMDYDYPSTSVSPSRGTNSGGLRRSIFRSTKMRYDRTQAILVVGPPGIGKSSIILANQAKWRAHGLWGQAKFQGAESAPFAALLSCLSSVLRQLMVFSTDLQRFVTGLQERLGPQLQNVPLLYQGTPELKDALAKFDINIEEPDEPLDSRDLRSRFQSLVEKVFAVIAETRLFALFLDDLHEADDSTLDLVSTLLNSRSRMLIFATLRSDRSGFVDRVKSMFSSKARPTWIFVEPLTPNAILSLTSKTLHRTKEDCADLAQFVHRASSGNAFSARSILTTLQRQKHIDFNMDKNYWEYDIKSIERSFVENHISDPTNLTFLVERMRELPEEARKYLTWAALFGETFKVTEVALMIDWEDSSAAEEEADDKWNLHKAVTNFRDKESATARGSMRGLQLALSEGWLIQRARDMCSFAHDRYRQAAQAEAAGLSEENMAKMSFRIVLMMLHEKPVDVYRIAEYAKKCLSLLLEHPKKEEFLNVLIEAGESAWARGAHELAIRSFVSARSLLSDDPWAANPAQTFNLLARLAALYTWKGDLSASDDVLEECFAHAQELEDKSNVLRLKSRNQWLRNNFAEAFNDTIKALNVLGIDICASPSRRQADLMFETILNIPRTSDPKTELAVTLLNDAGSHAYWSPSPSIFSDVIGLTTIQLALRSGMAPGTALGFFWALGAAAERRELYRFSTDLAKLALRIAEQHGTSSEKCRAQLLYCSMVSGFDNVHLRANLPRLDEALKYGYSSGDSIYTSFSNIHIILTKLYTCEHLSELTPAAEECLNDVGLLTPGGEPIILANGVLNLIRVVGGYTNTQSAKTLFDTHTFIESDYVGQIHQTSGNVSMTLNWYNSFKLVGYFCVGYCEEAASLGFAVYDTRMAHPNHRHVRYALFFHSLAMIACIRKGGISTSLRAKYFSQIKLNQTYIRKWLSASPVNTSTWVAIIDAEMASLLGDSSALRLYDVAVKLAGDNDWLMEEGWALFLQGSHFVRCGVENLGGELQRRAISRHAQWGAQGIVQHLTNLIGARVHHDVNRSVLSQSVAVQTEVTTMDGAMQTQVFSSRVVDVHEARETMLTATDLASILKWSKDISSDINLSSGELPSGSHNTCVVIAREAGDYTVATSMVPPEPCQVHENPKSVRAIGDPLQKAIIQYTLNSKERVYFADASSDPRFSAEATQTLHRSVICLPIFSNRGQTFGAVYVSSKYPFSQNTVTILTLFCQQASISISNALLFRSVQAGTRENLKMIATQREALEAARKSREDALKATKIKSNFLASMSHELRTPFSSFYGLLDLLSGTELNPGQSEIVQTAKQSCELLLKIIDSILDYSKLEASANIIADCMELLLPMAAKKLDLSFNIHPAVPAWVFADYARIRQVLMNLIGNAVKFTAAGHVRVTCSLDPNVKASPDEVNLRFEIHDTGIGLSASDVDLLFVPFQQADNSSTRRFGGTGLGLSISRQLVKLMGGAIGVQSELNHGSMFWFTIPVKMFTSEETEKSSRDIENLRTVLMKPRPLHLVVCSGSDATLDFLGNMLEGFRVKQSCSMSEAQSYLESLSPSERPVDFVILDDQSEAHADDMARFIRSLPAPTLRETRVLHLYTPTTMGLGDIFSSRSILGVVKMTKPPRKARMLQLLAGLKDLPHEVSTQTSVQAARVMEEQAAAQRTLYGNVLVAEDNPIAQNLLVKQLERYQLKVTATSNGEEATAAWESHEPGYFSVALFDHHMPICDGVEASKRIRLLERKRKVPCILPIVALSADCQESTKQLCLSAGMNMFLTKPLKKNELLMLLSNFGPPGSSS</sequence>
<evidence type="ECO:0000256" key="5">
    <source>
        <dbReference type="ARBA" id="ARBA00023012"/>
    </source>
</evidence>
<dbReference type="InterPro" id="IPR041664">
    <property type="entry name" value="AAA_16"/>
</dbReference>
<feature type="domain" description="Protein kinase" evidence="8">
    <location>
        <begin position="1"/>
        <end position="364"/>
    </location>
</feature>
<dbReference type="SMART" id="SM00448">
    <property type="entry name" value="REC"/>
    <property type="match status" value="1"/>
</dbReference>
<organism evidence="11 12">
    <name type="scientific">Coprinellus micaceus</name>
    <name type="common">Glistening ink-cap mushroom</name>
    <name type="synonym">Coprinus micaceus</name>
    <dbReference type="NCBI Taxonomy" id="71717"/>
    <lineage>
        <taxon>Eukaryota</taxon>
        <taxon>Fungi</taxon>
        <taxon>Dikarya</taxon>
        <taxon>Basidiomycota</taxon>
        <taxon>Agaricomycotina</taxon>
        <taxon>Agaricomycetes</taxon>
        <taxon>Agaricomycetidae</taxon>
        <taxon>Agaricales</taxon>
        <taxon>Agaricineae</taxon>
        <taxon>Psathyrellaceae</taxon>
        <taxon>Coprinellus</taxon>
    </lineage>
</organism>
<evidence type="ECO:0000256" key="6">
    <source>
        <dbReference type="PROSITE-ProRule" id="PRU00169"/>
    </source>
</evidence>
<dbReference type="CDD" id="cd00082">
    <property type="entry name" value="HisKA"/>
    <property type="match status" value="1"/>
</dbReference>
<feature type="domain" description="Histidine kinase" evidence="9">
    <location>
        <begin position="1727"/>
        <end position="1939"/>
    </location>
</feature>
<dbReference type="PANTHER" id="PTHR45339:SF1">
    <property type="entry name" value="HYBRID SIGNAL TRANSDUCTION HISTIDINE KINASE J"/>
    <property type="match status" value="1"/>
</dbReference>
<dbReference type="Pfam" id="PF07714">
    <property type="entry name" value="PK_Tyr_Ser-Thr"/>
    <property type="match status" value="1"/>
</dbReference>
<reference evidence="11 12" key="1">
    <citation type="journal article" date="2019" name="Nat. Ecol. Evol.">
        <title>Megaphylogeny resolves global patterns of mushroom evolution.</title>
        <authorList>
            <person name="Varga T."/>
            <person name="Krizsan K."/>
            <person name="Foldi C."/>
            <person name="Dima B."/>
            <person name="Sanchez-Garcia M."/>
            <person name="Sanchez-Ramirez S."/>
            <person name="Szollosi G.J."/>
            <person name="Szarkandi J.G."/>
            <person name="Papp V."/>
            <person name="Albert L."/>
            <person name="Andreopoulos W."/>
            <person name="Angelini C."/>
            <person name="Antonin V."/>
            <person name="Barry K.W."/>
            <person name="Bougher N.L."/>
            <person name="Buchanan P."/>
            <person name="Buyck B."/>
            <person name="Bense V."/>
            <person name="Catcheside P."/>
            <person name="Chovatia M."/>
            <person name="Cooper J."/>
            <person name="Damon W."/>
            <person name="Desjardin D."/>
            <person name="Finy P."/>
            <person name="Geml J."/>
            <person name="Haridas S."/>
            <person name="Hughes K."/>
            <person name="Justo A."/>
            <person name="Karasinski D."/>
            <person name="Kautmanova I."/>
            <person name="Kiss B."/>
            <person name="Kocsube S."/>
            <person name="Kotiranta H."/>
            <person name="LaButti K.M."/>
            <person name="Lechner B.E."/>
            <person name="Liimatainen K."/>
            <person name="Lipzen A."/>
            <person name="Lukacs Z."/>
            <person name="Mihaltcheva S."/>
            <person name="Morgado L.N."/>
            <person name="Niskanen T."/>
            <person name="Noordeloos M.E."/>
            <person name="Ohm R.A."/>
            <person name="Ortiz-Santana B."/>
            <person name="Ovrebo C."/>
            <person name="Racz N."/>
            <person name="Riley R."/>
            <person name="Savchenko A."/>
            <person name="Shiryaev A."/>
            <person name="Soop K."/>
            <person name="Spirin V."/>
            <person name="Szebenyi C."/>
            <person name="Tomsovsky M."/>
            <person name="Tulloss R.E."/>
            <person name="Uehling J."/>
            <person name="Grigoriev I.V."/>
            <person name="Vagvolgyi C."/>
            <person name="Papp T."/>
            <person name="Martin F.M."/>
            <person name="Miettinen O."/>
            <person name="Hibbett D.S."/>
            <person name="Nagy L.G."/>
        </authorList>
    </citation>
    <scope>NUCLEOTIDE SEQUENCE [LARGE SCALE GENOMIC DNA]</scope>
    <source>
        <strain evidence="11 12">FP101781</strain>
    </source>
</reference>
<evidence type="ECO:0000256" key="1">
    <source>
        <dbReference type="ARBA" id="ARBA00008171"/>
    </source>
</evidence>
<dbReference type="SMART" id="SM00065">
    <property type="entry name" value="GAF"/>
    <property type="match status" value="1"/>
</dbReference>
<dbReference type="GO" id="GO:0000155">
    <property type="term" value="F:phosphorelay sensor kinase activity"/>
    <property type="evidence" value="ECO:0007669"/>
    <property type="project" value="InterPro"/>
</dbReference>
<feature type="compositionally biased region" description="Polar residues" evidence="7">
    <location>
        <begin position="418"/>
        <end position="443"/>
    </location>
</feature>
<dbReference type="SUPFAM" id="SSF52540">
    <property type="entry name" value="P-loop containing nucleoside triphosphate hydrolases"/>
    <property type="match status" value="1"/>
</dbReference>
<dbReference type="EMBL" id="QPFP01000002">
    <property type="protein sequence ID" value="TEB39097.1"/>
    <property type="molecule type" value="Genomic_DNA"/>
</dbReference>
<feature type="modified residue" description="4-aspartylphosphate" evidence="6">
    <location>
        <position position="2171"/>
    </location>
</feature>
<dbReference type="InterPro" id="IPR001789">
    <property type="entry name" value="Sig_transdc_resp-reg_receiver"/>
</dbReference>
<dbReference type="InterPro" id="IPR036097">
    <property type="entry name" value="HisK_dim/P_sf"/>
</dbReference>
<dbReference type="Gene3D" id="3.30.450.40">
    <property type="match status" value="1"/>
</dbReference>
<dbReference type="Pfam" id="PF13191">
    <property type="entry name" value="AAA_16"/>
    <property type="match status" value="1"/>
</dbReference>
<dbReference type="Proteomes" id="UP000298030">
    <property type="component" value="Unassembled WGS sequence"/>
</dbReference>
<dbReference type="CDD" id="cd16922">
    <property type="entry name" value="HATPase_EvgS-ArcB-TorS-like"/>
    <property type="match status" value="1"/>
</dbReference>
<evidence type="ECO:0000256" key="7">
    <source>
        <dbReference type="SAM" id="MobiDB-lite"/>
    </source>
</evidence>